<dbReference type="AlphaFoldDB" id="A0A2B1KA48"/>
<reference evidence="1 2" key="1">
    <citation type="submission" date="2017-09" db="EMBL/GenBank/DDBJ databases">
        <title>Large-scale bioinformatics analysis of Bacillus genomes uncovers conserved roles of natural products in bacterial physiology.</title>
        <authorList>
            <consortium name="Agbiome Team Llc"/>
            <person name="Bleich R.M."/>
            <person name="Grubbs K.J."/>
            <person name="Santa Maria K.C."/>
            <person name="Allen S.E."/>
            <person name="Farag S."/>
            <person name="Shank E.A."/>
            <person name="Bowers A."/>
        </authorList>
    </citation>
    <scope>NUCLEOTIDE SEQUENCE [LARGE SCALE GENOMIC DNA]</scope>
    <source>
        <strain evidence="1 2">AFS076905</strain>
    </source>
</reference>
<dbReference type="Proteomes" id="UP000225182">
    <property type="component" value="Unassembled WGS sequence"/>
</dbReference>
<organism evidence="1 2">
    <name type="scientific">Bacillus cereus</name>
    <dbReference type="NCBI Taxonomy" id="1396"/>
    <lineage>
        <taxon>Bacteria</taxon>
        <taxon>Bacillati</taxon>
        <taxon>Bacillota</taxon>
        <taxon>Bacilli</taxon>
        <taxon>Bacillales</taxon>
        <taxon>Bacillaceae</taxon>
        <taxon>Bacillus</taxon>
        <taxon>Bacillus cereus group</taxon>
    </lineage>
</organism>
<protein>
    <submittedName>
        <fullName evidence="1">Uncharacterized protein</fullName>
    </submittedName>
</protein>
<dbReference type="EMBL" id="NUYN01000026">
    <property type="protein sequence ID" value="PFN23374.1"/>
    <property type="molecule type" value="Genomic_DNA"/>
</dbReference>
<gene>
    <name evidence="1" type="ORF">COJ50_17225</name>
</gene>
<name>A0A2B1KA48_BACCE</name>
<evidence type="ECO:0000313" key="2">
    <source>
        <dbReference type="Proteomes" id="UP000225182"/>
    </source>
</evidence>
<sequence>MSANLDIETGNLLSYITLVRYTNGHVIQQLDHLDE</sequence>
<comment type="caution">
    <text evidence="1">The sequence shown here is derived from an EMBL/GenBank/DDBJ whole genome shotgun (WGS) entry which is preliminary data.</text>
</comment>
<proteinExistence type="predicted"/>
<accession>A0A2B1KA48</accession>
<evidence type="ECO:0000313" key="1">
    <source>
        <dbReference type="EMBL" id="PFN23374.1"/>
    </source>
</evidence>